<gene>
    <name evidence="1" type="ORF">KUA55_08265</name>
</gene>
<comment type="caution">
    <text evidence="1">The sequence shown here is derived from an EMBL/GenBank/DDBJ whole genome shotgun (WGS) entry which is preliminary data.</text>
</comment>
<dbReference type="RefSeq" id="WP_218325729.1">
    <property type="nucleotide sequence ID" value="NZ_JAHUZB010000003.1"/>
</dbReference>
<protein>
    <submittedName>
        <fullName evidence="1">DUF4312 family protein</fullName>
    </submittedName>
</protein>
<dbReference type="NCBIfam" id="TIGR03578">
    <property type="entry name" value="EF_0831"/>
    <property type="match status" value="1"/>
</dbReference>
<dbReference type="EMBL" id="JAHUZB010000003">
    <property type="protein sequence ID" value="MBV7390671.1"/>
    <property type="molecule type" value="Genomic_DNA"/>
</dbReference>
<evidence type="ECO:0000313" key="1">
    <source>
        <dbReference type="EMBL" id="MBV7390671.1"/>
    </source>
</evidence>
<evidence type="ECO:0000313" key="2">
    <source>
        <dbReference type="Proteomes" id="UP000774130"/>
    </source>
</evidence>
<proteinExistence type="predicted"/>
<dbReference type="Proteomes" id="UP000774130">
    <property type="component" value="Unassembled WGS sequence"/>
</dbReference>
<organism evidence="1 2">
    <name type="scientific">Enterococcus alishanensis</name>
    <dbReference type="NCBI Taxonomy" id="1303817"/>
    <lineage>
        <taxon>Bacteria</taxon>
        <taxon>Bacillati</taxon>
        <taxon>Bacillota</taxon>
        <taxon>Bacilli</taxon>
        <taxon>Lactobacillales</taxon>
        <taxon>Enterococcaceae</taxon>
        <taxon>Enterococcus</taxon>
    </lineage>
</organism>
<dbReference type="InterPro" id="IPR020037">
    <property type="entry name" value="DUF4312"/>
</dbReference>
<sequence length="119" mass="13530">MTAQKTTQKKVIVNGKGDSKQHAFAAALGEIQQKLMQESEVLLRVEPLEVEVLAATEQTFTERFLFFFFPRKRTNYQVQLAVTVEVSEIDLTLVPFMQEKIADPEGINLPFVSKKIKTN</sequence>
<name>A0ABS6TCQ6_9ENTE</name>
<reference evidence="1 2" key="1">
    <citation type="submission" date="2021-06" db="EMBL/GenBank/DDBJ databases">
        <title>Enterococcus alishanensis sp. nov., a novel lactic acid bacterium isolated from fresh coffee beans.</title>
        <authorList>
            <person name="Chen Y.-S."/>
        </authorList>
    </citation>
    <scope>NUCLEOTIDE SEQUENCE [LARGE SCALE GENOMIC DNA]</scope>
    <source>
        <strain evidence="1 2">ALS3</strain>
    </source>
</reference>
<accession>A0ABS6TCQ6</accession>
<dbReference type="Pfam" id="PF14189">
    <property type="entry name" value="DUF4312"/>
    <property type="match status" value="1"/>
</dbReference>
<keyword evidence="2" id="KW-1185">Reference proteome</keyword>